<feature type="active site" evidence="10">
    <location>
        <position position="289"/>
    </location>
</feature>
<dbReference type="EC" id="2.3.1.180" evidence="10"/>
<dbReference type="GO" id="GO:0006633">
    <property type="term" value="P:fatty acid biosynthetic process"/>
    <property type="evidence" value="ECO:0007669"/>
    <property type="project" value="UniProtKB-UniRule"/>
</dbReference>
<evidence type="ECO:0000256" key="7">
    <source>
        <dbReference type="ARBA" id="ARBA00023160"/>
    </source>
</evidence>
<accession>A0A7V4UFL1</accession>
<feature type="active site" evidence="10">
    <location>
        <position position="259"/>
    </location>
</feature>
<dbReference type="InterPro" id="IPR004655">
    <property type="entry name" value="FabH"/>
</dbReference>
<feature type="region of interest" description="ACP-binding" evidence="10">
    <location>
        <begin position="260"/>
        <end position="264"/>
    </location>
</feature>
<feature type="domain" description="Beta-ketoacyl-[acyl-carrier-protein] synthase III C-terminal" evidence="11">
    <location>
        <begin position="243"/>
        <end position="332"/>
    </location>
</feature>
<dbReference type="SUPFAM" id="SSF53901">
    <property type="entry name" value="Thiolase-like"/>
    <property type="match status" value="1"/>
</dbReference>
<keyword evidence="3 10" id="KW-0444">Lipid biosynthesis</keyword>
<evidence type="ECO:0000256" key="8">
    <source>
        <dbReference type="ARBA" id="ARBA00023268"/>
    </source>
</evidence>
<keyword evidence="8 10" id="KW-0511">Multifunctional enzyme</keyword>
<keyword evidence="5 10" id="KW-0276">Fatty acid metabolism</keyword>
<protein>
    <recommendedName>
        <fullName evidence="10">Beta-ketoacyl-[acyl-carrier-protein] synthase III</fullName>
        <shortName evidence="10">Beta-ketoacyl-ACP synthase III</shortName>
        <shortName evidence="10">KAS III</shortName>
        <ecNumber evidence="10">2.3.1.180</ecNumber>
    </recommendedName>
    <alternativeName>
        <fullName evidence="10">3-oxoacyl-[acyl-carrier-protein] synthase 3</fullName>
    </alternativeName>
    <alternativeName>
        <fullName evidence="10">3-oxoacyl-[acyl-carrier-protein] synthase III</fullName>
    </alternativeName>
</protein>
<comment type="domain">
    <text evidence="10">The last Arg residue of the ACP-binding site is essential for the weak association between ACP/AcpP and FabH.</text>
</comment>
<feature type="active site" evidence="10">
    <location>
        <position position="114"/>
    </location>
</feature>
<evidence type="ECO:0000256" key="1">
    <source>
        <dbReference type="ARBA" id="ARBA00008642"/>
    </source>
</evidence>
<gene>
    <name evidence="10" type="primary">fabH</name>
    <name evidence="13" type="ORF">ENK44_16025</name>
</gene>
<dbReference type="CDD" id="cd00830">
    <property type="entry name" value="KAS_III"/>
    <property type="match status" value="1"/>
</dbReference>
<comment type="similarity">
    <text evidence="1 10">Belongs to the thiolase-like superfamily. FabH family.</text>
</comment>
<dbReference type="Pfam" id="PF08545">
    <property type="entry name" value="ACP_syn_III"/>
    <property type="match status" value="1"/>
</dbReference>
<dbReference type="GO" id="GO:0044550">
    <property type="term" value="P:secondary metabolite biosynthetic process"/>
    <property type="evidence" value="ECO:0007669"/>
    <property type="project" value="TreeGrafter"/>
</dbReference>
<evidence type="ECO:0000313" key="13">
    <source>
        <dbReference type="EMBL" id="HGY57217.1"/>
    </source>
</evidence>
<proteinExistence type="inferred from homology"/>
<dbReference type="NCBIfam" id="TIGR00747">
    <property type="entry name" value="fabH"/>
    <property type="match status" value="1"/>
</dbReference>
<keyword evidence="7 10" id="KW-0275">Fatty acid biosynthesis</keyword>
<dbReference type="EMBL" id="DRQG01000149">
    <property type="protein sequence ID" value="HGY57217.1"/>
    <property type="molecule type" value="Genomic_DNA"/>
</dbReference>
<dbReference type="HAMAP" id="MF_01815">
    <property type="entry name" value="FabH"/>
    <property type="match status" value="1"/>
</dbReference>
<dbReference type="GO" id="GO:0033818">
    <property type="term" value="F:beta-ketoacyl-acyl-carrier-protein synthase III activity"/>
    <property type="evidence" value="ECO:0007669"/>
    <property type="project" value="UniProtKB-UniRule"/>
</dbReference>
<dbReference type="GO" id="GO:0004315">
    <property type="term" value="F:3-oxoacyl-[acyl-carrier-protein] synthase activity"/>
    <property type="evidence" value="ECO:0007669"/>
    <property type="project" value="InterPro"/>
</dbReference>
<evidence type="ECO:0000259" key="11">
    <source>
        <dbReference type="Pfam" id="PF08541"/>
    </source>
</evidence>
<dbReference type="InterPro" id="IPR013751">
    <property type="entry name" value="ACP_syn_III_N"/>
</dbReference>
<keyword evidence="6 10" id="KW-0443">Lipid metabolism</keyword>
<keyword evidence="2 10" id="KW-0963">Cytoplasm</keyword>
<dbReference type="GO" id="GO:0005737">
    <property type="term" value="C:cytoplasm"/>
    <property type="evidence" value="ECO:0007669"/>
    <property type="project" value="UniProtKB-SubCell"/>
</dbReference>
<dbReference type="PANTHER" id="PTHR34069:SF2">
    <property type="entry name" value="BETA-KETOACYL-[ACYL-CARRIER-PROTEIN] SYNTHASE III"/>
    <property type="match status" value="1"/>
</dbReference>
<sequence length="332" mass="36565">MRNSKIVGVGKYIPERVVTNFELEKMMDTSDAWIRERTGIVERHWAKEGEETNSWMGAQAAKAALDMAGMTPRDIDFIVYATLSPEFYFPGSGCPMQVHLGIPGIGAMDVRNQCTGFVYALAAADQFIKTGMYNNVLVVGSEVQNSGLNLSTEGRDVAVIFGDGAGAAVLTATDEKNKGILSSHLHADGNYAKELWVEKPGSITYPVVDKTHVDEGRIYPYMNGRFVFKHAVTKFPEVIYEALNANNYKAEDLDLVIPHQANERITEAVQMRLQIPKEKVFSNIHKYGNTTAASIPIAITEAMEEGLIKDNSLVCLAAFGSGFTWASSLIRW</sequence>
<dbReference type="InterPro" id="IPR016039">
    <property type="entry name" value="Thiolase-like"/>
</dbReference>
<organism evidence="13">
    <name type="scientific">Caldithrix abyssi</name>
    <dbReference type="NCBI Taxonomy" id="187145"/>
    <lineage>
        <taxon>Bacteria</taxon>
        <taxon>Pseudomonadati</taxon>
        <taxon>Calditrichota</taxon>
        <taxon>Calditrichia</taxon>
        <taxon>Calditrichales</taxon>
        <taxon>Calditrichaceae</taxon>
        <taxon>Caldithrix</taxon>
    </lineage>
</organism>
<dbReference type="Proteomes" id="UP000885779">
    <property type="component" value="Unassembled WGS sequence"/>
</dbReference>
<comment type="subunit">
    <text evidence="10">Homodimer.</text>
</comment>
<dbReference type="AlphaFoldDB" id="A0A7V4UFL1"/>
<evidence type="ECO:0000256" key="4">
    <source>
        <dbReference type="ARBA" id="ARBA00022679"/>
    </source>
</evidence>
<feature type="domain" description="Beta-ketoacyl-[acyl-carrier-protein] synthase III N-terminal" evidence="12">
    <location>
        <begin position="108"/>
        <end position="189"/>
    </location>
</feature>
<dbReference type="Pfam" id="PF08541">
    <property type="entry name" value="ACP_syn_III_C"/>
    <property type="match status" value="1"/>
</dbReference>
<evidence type="ECO:0000256" key="6">
    <source>
        <dbReference type="ARBA" id="ARBA00023098"/>
    </source>
</evidence>
<dbReference type="Gene3D" id="3.40.47.10">
    <property type="match status" value="1"/>
</dbReference>
<evidence type="ECO:0000259" key="12">
    <source>
        <dbReference type="Pfam" id="PF08545"/>
    </source>
</evidence>
<comment type="function">
    <text evidence="10">Catalyzes the condensation reaction of fatty acid synthesis by the addition to an acyl acceptor of two carbons from malonyl-ACP. Catalyzes the first condensation reaction which initiates fatty acid synthesis and may therefore play a role in governing the total rate of fatty acid production. Possesses both acetoacetyl-ACP synthase and acetyl transacylase activities. Its substrate specificity determines the biosynthesis of branched-chain and/or straight-chain of fatty acids.</text>
</comment>
<reference evidence="13" key="1">
    <citation type="journal article" date="2020" name="mSystems">
        <title>Genome- and Community-Level Interaction Insights into Carbon Utilization and Element Cycling Functions of Hydrothermarchaeota in Hydrothermal Sediment.</title>
        <authorList>
            <person name="Zhou Z."/>
            <person name="Liu Y."/>
            <person name="Xu W."/>
            <person name="Pan J."/>
            <person name="Luo Z.H."/>
            <person name="Li M."/>
        </authorList>
    </citation>
    <scope>NUCLEOTIDE SEQUENCE [LARGE SCALE GENOMIC DNA]</scope>
    <source>
        <strain evidence="13">HyVt-577</strain>
    </source>
</reference>
<comment type="catalytic activity">
    <reaction evidence="10">
        <text>malonyl-[ACP] + acetyl-CoA + H(+) = 3-oxobutanoyl-[ACP] + CO2 + CoA</text>
        <dbReference type="Rhea" id="RHEA:12080"/>
        <dbReference type="Rhea" id="RHEA-COMP:9623"/>
        <dbReference type="Rhea" id="RHEA-COMP:9625"/>
        <dbReference type="ChEBI" id="CHEBI:15378"/>
        <dbReference type="ChEBI" id="CHEBI:16526"/>
        <dbReference type="ChEBI" id="CHEBI:57287"/>
        <dbReference type="ChEBI" id="CHEBI:57288"/>
        <dbReference type="ChEBI" id="CHEBI:78449"/>
        <dbReference type="ChEBI" id="CHEBI:78450"/>
        <dbReference type="EC" id="2.3.1.180"/>
    </reaction>
</comment>
<dbReference type="UniPathway" id="UPA00094"/>
<comment type="subcellular location">
    <subcellularLocation>
        <location evidence="10">Cytoplasm</location>
    </subcellularLocation>
</comment>
<keyword evidence="9 10" id="KW-0012">Acyltransferase</keyword>
<evidence type="ECO:0000256" key="10">
    <source>
        <dbReference type="HAMAP-Rule" id="MF_01815"/>
    </source>
</evidence>
<keyword evidence="4 10" id="KW-0808">Transferase</keyword>
<dbReference type="PANTHER" id="PTHR34069">
    <property type="entry name" value="3-OXOACYL-[ACYL-CARRIER-PROTEIN] SYNTHASE 3"/>
    <property type="match status" value="1"/>
</dbReference>
<dbReference type="InterPro" id="IPR013747">
    <property type="entry name" value="ACP_syn_III_C"/>
</dbReference>
<comment type="pathway">
    <text evidence="10">Lipid metabolism; fatty acid biosynthesis.</text>
</comment>
<evidence type="ECO:0000256" key="9">
    <source>
        <dbReference type="ARBA" id="ARBA00023315"/>
    </source>
</evidence>
<evidence type="ECO:0000256" key="5">
    <source>
        <dbReference type="ARBA" id="ARBA00022832"/>
    </source>
</evidence>
<evidence type="ECO:0000256" key="3">
    <source>
        <dbReference type="ARBA" id="ARBA00022516"/>
    </source>
</evidence>
<name>A0A7V4UFL1_CALAY</name>
<dbReference type="NCBIfam" id="NF006829">
    <property type="entry name" value="PRK09352.1"/>
    <property type="match status" value="1"/>
</dbReference>
<comment type="caution">
    <text evidence="13">The sequence shown here is derived from an EMBL/GenBank/DDBJ whole genome shotgun (WGS) entry which is preliminary data.</text>
</comment>
<evidence type="ECO:0000256" key="2">
    <source>
        <dbReference type="ARBA" id="ARBA00022490"/>
    </source>
</evidence>